<dbReference type="VEuPathDB" id="FungiDB:RhiirA1_473851"/>
<protein>
    <recommendedName>
        <fullName evidence="2">CCHC-type domain-containing protein</fullName>
    </recommendedName>
</protein>
<reference evidence="3 4" key="1">
    <citation type="submission" date="2016-04" db="EMBL/GenBank/DDBJ databases">
        <title>Genome analyses suggest a sexual origin of heterokaryosis in a supposedly ancient asexual fungus.</title>
        <authorList>
            <person name="Ropars J."/>
            <person name="Sedzielewska K."/>
            <person name="Noel J."/>
            <person name="Charron P."/>
            <person name="Farinelli L."/>
            <person name="Marton T."/>
            <person name="Kruger M."/>
            <person name="Pelin A."/>
            <person name="Brachmann A."/>
            <person name="Corradi N."/>
        </authorList>
    </citation>
    <scope>NUCLEOTIDE SEQUENCE [LARGE SCALE GENOMIC DNA]</scope>
    <source>
        <strain evidence="3 4">A5</strain>
    </source>
</reference>
<proteinExistence type="predicted"/>
<evidence type="ECO:0000259" key="2">
    <source>
        <dbReference type="PROSITE" id="PS50158"/>
    </source>
</evidence>
<accession>A0A2N0P3T4</accession>
<dbReference type="Proteomes" id="UP000232722">
    <property type="component" value="Unassembled WGS sequence"/>
</dbReference>
<dbReference type="PANTHER" id="PTHR47718">
    <property type="entry name" value="OS01G0519700 PROTEIN"/>
    <property type="match status" value="1"/>
</dbReference>
<sequence length="899" mass="104124">MEFNAFCSDYHNNNYETSAFISTYSEPFNDNFTNINLSLYSEPFNINFLPSSLELSEPPFVSPVLPFVSPVEPLLTSDDNFTDIETSLPLEPSFGNSNYQYNLAVGDSFDDWLLVDTFMHQYCLERGFGYQIFRNDKDPNDSTIIRRKSFRCSSSGNYEPRKLMDQKLHRLHGTIKTNCEWHVNFTFPKSAHQIGCTTLKDVHNHEVNPAQISHIIARYRRLDSEMIQDLKFFSDCKVAPITQLEILKKKYPEHVFHKQDVYNAIYKLRQSNRDEKLDSVLFLNVLLEKMTQDPRWKIYIKHSETIDKRHQEEFKYCQLTDIKAKYTPIGLPHLSSQFFSSVDAIIVKFLSPFILSLQRYQISQSFTYEGQLTSYLFENLQAETIDDNFIEEVVDEPQITLKAILDGIDTSNIIEVWRIIRIGETGSDTELVKLLKDFILNKQRSRDGDGIESKIINVVVESNSQIVSLQENLINQTTNPYVTKIRGAPSKKRIKSAIEISGRSVIHDITSQTNIQQSNDGDITSRSQRKCGLCGKPGHYQKRCPNGSEIEYSLIDVEPILTFESLDIRVTNIPEFPSEEFGNFMELLTKWNLSDACGNDILKFSKKICRDNVILPTSVKKGRQLLDQIVVPHISFKKAPIMTYKQETYYLHYRPIFDVIKELLSNKDIFAHCTFKFTLLNHNGERIYNEQYNGQWWERVQKSLPNGANVLSVILYSDATTRDHLGKTSEHPIYLTLGNIVSWRRNRPDAKILLGYLPILKAKDISQKRSKSFRLAKRVLYQYALNILTRSLLDYNGGFDLQTDNGIKWCFPFISVMLGDLPENAAVTLTFNSVNCHHPCHKCLVEREKLNNVELTNDQIILRTPENMRCLVEQNSAQQYSLHDMKNIFWNYPYVSRDF</sequence>
<dbReference type="GO" id="GO:0008270">
    <property type="term" value="F:zinc ion binding"/>
    <property type="evidence" value="ECO:0007669"/>
    <property type="project" value="UniProtKB-KW"/>
</dbReference>
<dbReference type="VEuPathDB" id="FungiDB:FUN_019573"/>
<dbReference type="VEuPathDB" id="FungiDB:FUN_020213"/>
<dbReference type="InterPro" id="IPR036875">
    <property type="entry name" value="Znf_CCHC_sf"/>
</dbReference>
<keyword evidence="1" id="KW-0479">Metal-binding</keyword>
<keyword evidence="1" id="KW-0863">Zinc-finger</keyword>
<evidence type="ECO:0000313" key="3">
    <source>
        <dbReference type="EMBL" id="PKC01485.1"/>
    </source>
</evidence>
<dbReference type="VEuPathDB" id="FungiDB:RhiirFUN_006110"/>
<dbReference type="AlphaFoldDB" id="A0A2N0P3T4"/>
<dbReference type="PROSITE" id="PS50158">
    <property type="entry name" value="ZF_CCHC"/>
    <property type="match status" value="1"/>
</dbReference>
<dbReference type="EMBL" id="LLXJ01001592">
    <property type="protein sequence ID" value="PKC01485.1"/>
    <property type="molecule type" value="Genomic_DNA"/>
</dbReference>
<organism evidence="3 4">
    <name type="scientific">Rhizophagus irregularis</name>
    <dbReference type="NCBI Taxonomy" id="588596"/>
    <lineage>
        <taxon>Eukaryota</taxon>
        <taxon>Fungi</taxon>
        <taxon>Fungi incertae sedis</taxon>
        <taxon>Mucoromycota</taxon>
        <taxon>Glomeromycotina</taxon>
        <taxon>Glomeromycetes</taxon>
        <taxon>Glomerales</taxon>
        <taxon>Glomeraceae</taxon>
        <taxon>Rhizophagus</taxon>
    </lineage>
</organism>
<dbReference type="InterPro" id="IPR041078">
    <property type="entry name" value="Plavaka"/>
</dbReference>
<feature type="domain" description="CCHC-type" evidence="2">
    <location>
        <begin position="529"/>
        <end position="546"/>
    </location>
</feature>
<evidence type="ECO:0000313" key="4">
    <source>
        <dbReference type="Proteomes" id="UP000232722"/>
    </source>
</evidence>
<dbReference type="GO" id="GO:0003676">
    <property type="term" value="F:nucleic acid binding"/>
    <property type="evidence" value="ECO:0007669"/>
    <property type="project" value="InterPro"/>
</dbReference>
<dbReference type="Pfam" id="PF18759">
    <property type="entry name" value="Plavaka"/>
    <property type="match status" value="1"/>
</dbReference>
<comment type="caution">
    <text evidence="3">The sequence shown here is derived from an EMBL/GenBank/DDBJ whole genome shotgun (WGS) entry which is preliminary data.</text>
</comment>
<keyword evidence="1" id="KW-0862">Zinc</keyword>
<dbReference type="VEuPathDB" id="FungiDB:RhiirFUN_015665"/>
<dbReference type="VEuPathDB" id="FungiDB:FUN_017213"/>
<dbReference type="VEuPathDB" id="FungiDB:RhiirA1_482513"/>
<dbReference type="InterPro" id="IPR001878">
    <property type="entry name" value="Znf_CCHC"/>
</dbReference>
<evidence type="ECO:0000256" key="1">
    <source>
        <dbReference type="PROSITE-ProRule" id="PRU00047"/>
    </source>
</evidence>
<name>A0A2N0P3T4_9GLOM</name>
<dbReference type="VEuPathDB" id="FungiDB:FUN_013359"/>
<gene>
    <name evidence="3" type="ORF">RhiirA5_402802</name>
</gene>
<dbReference type="PANTHER" id="PTHR47718:SF3">
    <property type="entry name" value="PROTEIN FAR1-RELATED SEQUENCE 5-LIKE"/>
    <property type="match status" value="1"/>
</dbReference>
<dbReference type="VEuPathDB" id="FungiDB:RhiirA1_543157"/>
<dbReference type="VEuPathDB" id="FungiDB:RhiirA1_478654"/>
<dbReference type="SUPFAM" id="SSF57756">
    <property type="entry name" value="Retrovirus zinc finger-like domains"/>
    <property type="match status" value="1"/>
</dbReference>
<dbReference type="VEuPathDB" id="FungiDB:RhiirFUN_000005"/>
<reference evidence="3 4" key="2">
    <citation type="submission" date="2017-09" db="EMBL/GenBank/DDBJ databases">
        <title>Extensive intraspecific genome diversity in a model arbuscular mycorrhizal fungus.</title>
        <authorList>
            <person name="Chen E.C."/>
            <person name="Morin E."/>
            <person name="Beaudet D."/>
            <person name="Noel J."/>
            <person name="Ndikumana S."/>
            <person name="Charron P."/>
            <person name="St-Onge C."/>
            <person name="Giorgi J."/>
            <person name="Grigoriev I.V."/>
            <person name="Roux C."/>
            <person name="Martin F.M."/>
            <person name="Corradi N."/>
        </authorList>
    </citation>
    <scope>NUCLEOTIDE SEQUENCE [LARGE SCALE GENOMIC DNA]</scope>
    <source>
        <strain evidence="3 4">A5</strain>
    </source>
</reference>